<dbReference type="SUPFAM" id="SSF103473">
    <property type="entry name" value="MFS general substrate transporter"/>
    <property type="match status" value="1"/>
</dbReference>
<dbReference type="InterPro" id="IPR011701">
    <property type="entry name" value="MFS"/>
</dbReference>
<feature type="transmembrane region" description="Helical" evidence="6">
    <location>
        <begin position="256"/>
        <end position="277"/>
    </location>
</feature>
<feature type="transmembrane region" description="Helical" evidence="6">
    <location>
        <begin position="283"/>
        <end position="301"/>
    </location>
</feature>
<dbReference type="Proteomes" id="UP001244011">
    <property type="component" value="Unassembled WGS sequence"/>
</dbReference>
<evidence type="ECO:0000256" key="6">
    <source>
        <dbReference type="SAM" id="Phobius"/>
    </source>
</evidence>
<feature type="transmembrane region" description="Helical" evidence="6">
    <location>
        <begin position="488"/>
        <end position="509"/>
    </location>
</feature>
<dbReference type="EMBL" id="MU838999">
    <property type="protein sequence ID" value="KAK1771024.1"/>
    <property type="molecule type" value="Genomic_DNA"/>
</dbReference>
<feature type="domain" description="Major facilitator superfamily (MFS) profile" evidence="7">
    <location>
        <begin position="127"/>
        <end position="578"/>
    </location>
</feature>
<evidence type="ECO:0000256" key="2">
    <source>
        <dbReference type="ARBA" id="ARBA00022692"/>
    </source>
</evidence>
<proteinExistence type="predicted"/>
<keyword evidence="3 6" id="KW-1133">Transmembrane helix</keyword>
<evidence type="ECO:0000313" key="9">
    <source>
        <dbReference type="Proteomes" id="UP001244011"/>
    </source>
</evidence>
<feature type="transmembrane region" description="Helical" evidence="6">
    <location>
        <begin position="161"/>
        <end position="181"/>
    </location>
</feature>
<comment type="subcellular location">
    <subcellularLocation>
        <location evidence="1">Membrane</location>
        <topology evidence="1">Multi-pass membrane protein</topology>
    </subcellularLocation>
</comment>
<feature type="transmembrane region" description="Helical" evidence="6">
    <location>
        <begin position="464"/>
        <end position="482"/>
    </location>
</feature>
<keyword evidence="4 6" id="KW-0472">Membrane</keyword>
<dbReference type="CDD" id="cd17323">
    <property type="entry name" value="MFS_Tpo1_MDR_like"/>
    <property type="match status" value="1"/>
</dbReference>
<dbReference type="GO" id="GO:0015203">
    <property type="term" value="F:polyamine transmembrane transporter activity"/>
    <property type="evidence" value="ECO:0007669"/>
    <property type="project" value="TreeGrafter"/>
</dbReference>
<feature type="transmembrane region" description="Helical" evidence="6">
    <location>
        <begin position="364"/>
        <end position="388"/>
    </location>
</feature>
<organism evidence="8 9">
    <name type="scientific">Phialemonium atrogriseum</name>
    <dbReference type="NCBI Taxonomy" id="1093897"/>
    <lineage>
        <taxon>Eukaryota</taxon>
        <taxon>Fungi</taxon>
        <taxon>Dikarya</taxon>
        <taxon>Ascomycota</taxon>
        <taxon>Pezizomycotina</taxon>
        <taxon>Sordariomycetes</taxon>
        <taxon>Sordariomycetidae</taxon>
        <taxon>Cephalothecales</taxon>
        <taxon>Cephalothecaceae</taxon>
        <taxon>Phialemonium</taxon>
    </lineage>
</organism>
<name>A0AAJ0C6F2_9PEZI</name>
<evidence type="ECO:0000259" key="7">
    <source>
        <dbReference type="PROSITE" id="PS50850"/>
    </source>
</evidence>
<evidence type="ECO:0000256" key="3">
    <source>
        <dbReference type="ARBA" id="ARBA00022989"/>
    </source>
</evidence>
<feature type="transmembrane region" description="Helical" evidence="6">
    <location>
        <begin position="530"/>
        <end position="547"/>
    </location>
</feature>
<dbReference type="InterPro" id="IPR036259">
    <property type="entry name" value="MFS_trans_sf"/>
</dbReference>
<feature type="transmembrane region" description="Helical" evidence="6">
    <location>
        <begin position="193"/>
        <end position="219"/>
    </location>
</feature>
<feature type="transmembrane region" description="Helical" evidence="6">
    <location>
        <begin position="553"/>
        <end position="574"/>
    </location>
</feature>
<feature type="compositionally biased region" description="Acidic residues" evidence="5">
    <location>
        <begin position="51"/>
        <end position="74"/>
    </location>
</feature>
<feature type="transmembrane region" description="Helical" evidence="6">
    <location>
        <begin position="408"/>
        <end position="432"/>
    </location>
</feature>
<feature type="region of interest" description="Disordered" evidence="5">
    <location>
        <begin position="1"/>
        <end position="93"/>
    </location>
</feature>
<dbReference type="GO" id="GO:0005886">
    <property type="term" value="C:plasma membrane"/>
    <property type="evidence" value="ECO:0007669"/>
    <property type="project" value="TreeGrafter"/>
</dbReference>
<dbReference type="RefSeq" id="XP_060287237.1">
    <property type="nucleotide sequence ID" value="XM_060426902.1"/>
</dbReference>
<evidence type="ECO:0000256" key="1">
    <source>
        <dbReference type="ARBA" id="ARBA00004141"/>
    </source>
</evidence>
<gene>
    <name evidence="8" type="ORF">QBC33DRAFT_526570</name>
</gene>
<keyword evidence="2 6" id="KW-0812">Transmembrane</keyword>
<dbReference type="Gene3D" id="1.20.1250.20">
    <property type="entry name" value="MFS general substrate transporter like domains"/>
    <property type="match status" value="1"/>
</dbReference>
<dbReference type="InterPro" id="IPR020846">
    <property type="entry name" value="MFS_dom"/>
</dbReference>
<evidence type="ECO:0000313" key="8">
    <source>
        <dbReference type="EMBL" id="KAK1771024.1"/>
    </source>
</evidence>
<protein>
    <submittedName>
        <fullName evidence="8">Major facilitator superfamily domain-containing protein</fullName>
    </submittedName>
</protein>
<dbReference type="GeneID" id="85310089"/>
<dbReference type="GO" id="GO:0010509">
    <property type="term" value="P:intracellular polyamine homeostasis"/>
    <property type="evidence" value="ECO:0007669"/>
    <property type="project" value="TreeGrafter"/>
</dbReference>
<feature type="transmembrane region" description="Helical" evidence="6">
    <location>
        <begin position="125"/>
        <end position="149"/>
    </location>
</feature>
<feature type="transmembrane region" description="Helical" evidence="6">
    <location>
        <begin position="225"/>
        <end position="244"/>
    </location>
</feature>
<comment type="caution">
    <text evidence="8">The sequence shown here is derived from an EMBL/GenBank/DDBJ whole genome shotgun (WGS) entry which is preliminary data.</text>
</comment>
<feature type="compositionally biased region" description="Basic and acidic residues" evidence="5">
    <location>
        <begin position="1"/>
        <end position="50"/>
    </location>
</feature>
<dbReference type="Gene3D" id="1.20.1720.10">
    <property type="entry name" value="Multidrug resistance protein D"/>
    <property type="match status" value="1"/>
</dbReference>
<sequence length="594" mass="65413">MAEKADDAVRDKVELSNEKGASHPDAEDYSNEKRNPASKGDEVTETHEAGQDETEDENEHEHDDDHEDEQDPEEEPVRPRSSRASSVFSRTQSVVPRSERRGIFGRFAIIPEVDRPYEYTDKTKWAITAIIALAAAAAPLGSGIFYPALSQISDDLSTSQTITNLAVALYMLSMSIFPLWWSSFSERLGRRTIYVISFILNLIFTILSAVSVNITMLIIMRVISGGASASVQAVGAGTIADIWVPAQRGRAMGIFYLGPLTGPLFAPIIGGALAQGFGWRSTMWFLVIYGALMLLLILFCLPETLARKKPPVLPSPQETNGTGTADAQNAPNTLVRTSTVQSIKERSKATKVAFKHFIVEPLQVLLYLRFPAVLIAVYSASIAFGSLFVLNISIQSSFSHAPYNFSEVIVGLLYFPLSIGYILASVLGGPWIDKIMAREARKAGRYDENGKLVFLPEDRMRENMWLAATLYPGALIWYGWAIDKGVHWIVPCIANFFFGFGSMLVFGAVTTVLTEFMPQRSSGGVAVNNFVRNIFSCVGAIVAQPLINAMGDGWLCTMVGLFAWITGNMAIFALRRWGPGWRVHMDEKLNSPRA</sequence>
<evidence type="ECO:0000256" key="4">
    <source>
        <dbReference type="ARBA" id="ARBA00023136"/>
    </source>
</evidence>
<dbReference type="PANTHER" id="PTHR23502:SF5">
    <property type="entry name" value="QUINIDINE RESISTANCE PROTEIN 3"/>
    <property type="match status" value="1"/>
</dbReference>
<dbReference type="PANTHER" id="PTHR23502">
    <property type="entry name" value="MAJOR FACILITATOR SUPERFAMILY"/>
    <property type="match status" value="1"/>
</dbReference>
<reference evidence="8" key="1">
    <citation type="submission" date="2023-06" db="EMBL/GenBank/DDBJ databases">
        <title>Genome-scale phylogeny and comparative genomics of the fungal order Sordariales.</title>
        <authorList>
            <consortium name="Lawrence Berkeley National Laboratory"/>
            <person name="Hensen N."/>
            <person name="Bonometti L."/>
            <person name="Westerberg I."/>
            <person name="Brannstrom I.O."/>
            <person name="Guillou S."/>
            <person name="Cros-Aarteil S."/>
            <person name="Calhoun S."/>
            <person name="Haridas S."/>
            <person name="Kuo A."/>
            <person name="Mondo S."/>
            <person name="Pangilinan J."/>
            <person name="Riley R."/>
            <person name="Labutti K."/>
            <person name="Andreopoulos B."/>
            <person name="Lipzen A."/>
            <person name="Chen C."/>
            <person name="Yanf M."/>
            <person name="Daum C."/>
            <person name="Ng V."/>
            <person name="Clum A."/>
            <person name="Steindorff A."/>
            <person name="Ohm R."/>
            <person name="Martin F."/>
            <person name="Silar P."/>
            <person name="Natvig D."/>
            <person name="Lalanne C."/>
            <person name="Gautier V."/>
            <person name="Ament-Velasquez S.L."/>
            <person name="Kruys A."/>
            <person name="Hutchinson M.I."/>
            <person name="Powell A.J."/>
            <person name="Barry K."/>
            <person name="Miller A.N."/>
            <person name="Grigoriev I.V."/>
            <person name="Debuchy R."/>
            <person name="Gladieux P."/>
            <person name="Thoren M.H."/>
            <person name="Johannesson H."/>
        </authorList>
    </citation>
    <scope>NUCLEOTIDE SEQUENCE</scope>
    <source>
        <strain evidence="8">8032-3</strain>
    </source>
</reference>
<dbReference type="PROSITE" id="PS50850">
    <property type="entry name" value="MFS"/>
    <property type="match status" value="1"/>
</dbReference>
<dbReference type="Pfam" id="PF07690">
    <property type="entry name" value="MFS_1"/>
    <property type="match status" value="1"/>
</dbReference>
<evidence type="ECO:0000256" key="5">
    <source>
        <dbReference type="SAM" id="MobiDB-lite"/>
    </source>
</evidence>
<accession>A0AAJ0C6F2</accession>
<dbReference type="AlphaFoldDB" id="A0AAJ0C6F2"/>
<keyword evidence="9" id="KW-1185">Reference proteome</keyword>